<name>A0A1R3IMC0_COCAP</name>
<dbReference type="Gramene" id="OMO83700">
    <property type="protein sequence ID" value="OMO83700"/>
    <property type="gene ID" value="CCACVL1_11265"/>
</dbReference>
<dbReference type="AlphaFoldDB" id="A0A1R3IMC0"/>
<evidence type="ECO:0008006" key="4">
    <source>
        <dbReference type="Google" id="ProtNLM"/>
    </source>
</evidence>
<dbReference type="InterPro" id="IPR042885">
    <property type="entry name" value="HIPP47/16"/>
</dbReference>
<dbReference type="EMBL" id="AWWV01009844">
    <property type="protein sequence ID" value="OMO83700.1"/>
    <property type="molecule type" value="Genomic_DNA"/>
</dbReference>
<evidence type="ECO:0000313" key="2">
    <source>
        <dbReference type="EMBL" id="OMO83700.1"/>
    </source>
</evidence>
<dbReference type="Proteomes" id="UP000188268">
    <property type="component" value="Unassembled WGS sequence"/>
</dbReference>
<sequence>MVKQKMVFMIKMSKPCDKCPKEAMQAASVPKKGTVESVAYKGAGDEKFMVVVIGDGVDSIGLTMKLRKKLRKSKATITLETVEEIKAEEKKPPAKAEEKKPPAKEEDKKPPAKVEEKKPPAAAAAAATPPQPHPQLGIYYPYYPETHQSSCVIL</sequence>
<feature type="region of interest" description="Disordered" evidence="1">
    <location>
        <begin position="86"/>
        <end position="140"/>
    </location>
</feature>
<dbReference type="PANTHER" id="PTHR46932:SF12">
    <property type="entry name" value="HEAVY METAL-ASSOCIATED ISOPRENYLATED PLANT PROTEIN 47"/>
    <property type="match status" value="1"/>
</dbReference>
<dbReference type="STRING" id="210143.A0A1R3IMC0"/>
<comment type="caution">
    <text evidence="2">The sequence shown here is derived from an EMBL/GenBank/DDBJ whole genome shotgun (WGS) entry which is preliminary data.</text>
</comment>
<gene>
    <name evidence="2" type="ORF">CCACVL1_11265</name>
</gene>
<keyword evidence="3" id="KW-1185">Reference proteome</keyword>
<dbReference type="PANTHER" id="PTHR46932">
    <property type="entry name" value="HEAVY METAL-ASSOCIATED ISOPRENYLATED PLANT PROTEIN 47"/>
    <property type="match status" value="1"/>
</dbReference>
<dbReference type="OMA" id="YPETHQS"/>
<dbReference type="OrthoDB" id="10611902at2759"/>
<organism evidence="2 3">
    <name type="scientific">Corchorus capsularis</name>
    <name type="common">Jute</name>
    <dbReference type="NCBI Taxonomy" id="210143"/>
    <lineage>
        <taxon>Eukaryota</taxon>
        <taxon>Viridiplantae</taxon>
        <taxon>Streptophyta</taxon>
        <taxon>Embryophyta</taxon>
        <taxon>Tracheophyta</taxon>
        <taxon>Spermatophyta</taxon>
        <taxon>Magnoliopsida</taxon>
        <taxon>eudicotyledons</taxon>
        <taxon>Gunneridae</taxon>
        <taxon>Pentapetalae</taxon>
        <taxon>rosids</taxon>
        <taxon>malvids</taxon>
        <taxon>Malvales</taxon>
        <taxon>Malvaceae</taxon>
        <taxon>Grewioideae</taxon>
        <taxon>Apeibeae</taxon>
        <taxon>Corchorus</taxon>
    </lineage>
</organism>
<reference evidence="2 3" key="1">
    <citation type="submission" date="2013-09" db="EMBL/GenBank/DDBJ databases">
        <title>Corchorus capsularis genome sequencing.</title>
        <authorList>
            <person name="Alam M."/>
            <person name="Haque M.S."/>
            <person name="Islam M.S."/>
            <person name="Emdad E.M."/>
            <person name="Islam M.M."/>
            <person name="Ahmed B."/>
            <person name="Halim A."/>
            <person name="Hossen Q.M.M."/>
            <person name="Hossain M.Z."/>
            <person name="Ahmed R."/>
            <person name="Khan M.M."/>
            <person name="Islam R."/>
            <person name="Rashid M.M."/>
            <person name="Khan S.A."/>
            <person name="Rahman M.S."/>
            <person name="Alam M."/>
        </authorList>
    </citation>
    <scope>NUCLEOTIDE SEQUENCE [LARGE SCALE GENOMIC DNA]</scope>
    <source>
        <strain evidence="3">cv. CVL-1</strain>
        <tissue evidence="2">Whole seedling</tissue>
    </source>
</reference>
<proteinExistence type="predicted"/>
<feature type="compositionally biased region" description="Basic and acidic residues" evidence="1">
    <location>
        <begin position="86"/>
        <end position="119"/>
    </location>
</feature>
<protein>
    <recommendedName>
        <fullName evidence="4">HMA domain-containing protein</fullName>
    </recommendedName>
</protein>
<evidence type="ECO:0000313" key="3">
    <source>
        <dbReference type="Proteomes" id="UP000188268"/>
    </source>
</evidence>
<accession>A0A1R3IMC0</accession>
<evidence type="ECO:0000256" key="1">
    <source>
        <dbReference type="SAM" id="MobiDB-lite"/>
    </source>
</evidence>
<dbReference type="Gene3D" id="3.30.70.100">
    <property type="match status" value="1"/>
</dbReference>